<keyword evidence="3" id="KW-1185">Reference proteome</keyword>
<sequence length="209" mass="21749">MALTYFGAAGLRDRLEEVPLEYLAAAAEDLAGTGPFAVYGVSKGGELALVLGATHPAVAGVAAMVPSFPGVSALHSDLQPWSGPGAPSGMPMGHVEPPHAGELFAPGTAFRTTRARGPRTTVPTLLVTTGDDTVLPPLRMEVPAGKTLERVHIQGAGHLIQPPHLPTTATVAPYGDGWLLLGGTPARNALANRTAWTRTLRFLRLLDSE</sequence>
<name>A0ABW1A9R0_9ACTN</name>
<dbReference type="SUPFAM" id="SSF53474">
    <property type="entry name" value="alpha/beta-Hydrolases"/>
    <property type="match status" value="1"/>
</dbReference>
<dbReference type="GO" id="GO:0016787">
    <property type="term" value="F:hydrolase activity"/>
    <property type="evidence" value="ECO:0007669"/>
    <property type="project" value="UniProtKB-KW"/>
</dbReference>
<evidence type="ECO:0000313" key="2">
    <source>
        <dbReference type="EMBL" id="MFC5749955.1"/>
    </source>
</evidence>
<gene>
    <name evidence="2" type="ORF">ACFPZN_30370</name>
</gene>
<dbReference type="PANTHER" id="PTHR10824:SF4">
    <property type="entry name" value="ACYL-COENZYME A THIOESTERASE 1-LIKE"/>
    <property type="match status" value="1"/>
</dbReference>
<protein>
    <submittedName>
        <fullName evidence="2">Acyl-CoA thioester hydrolase/BAAT C-terminal domain-containing protein</fullName>
    </submittedName>
</protein>
<evidence type="ECO:0000313" key="3">
    <source>
        <dbReference type="Proteomes" id="UP001596074"/>
    </source>
</evidence>
<keyword evidence="2" id="KW-0378">Hydrolase</keyword>
<dbReference type="PANTHER" id="PTHR10824">
    <property type="entry name" value="ACYL-COENZYME A THIOESTERASE-RELATED"/>
    <property type="match status" value="1"/>
</dbReference>
<dbReference type="InterPro" id="IPR014940">
    <property type="entry name" value="BAAT_C"/>
</dbReference>
<comment type="caution">
    <text evidence="2">The sequence shown here is derived from an EMBL/GenBank/DDBJ whole genome shotgun (WGS) entry which is preliminary data.</text>
</comment>
<dbReference type="RefSeq" id="WP_378285709.1">
    <property type="nucleotide sequence ID" value="NZ_JBHSON010000047.1"/>
</dbReference>
<organism evidence="2 3">
    <name type="scientific">Actinomadura rugatobispora</name>
    <dbReference type="NCBI Taxonomy" id="1994"/>
    <lineage>
        <taxon>Bacteria</taxon>
        <taxon>Bacillati</taxon>
        <taxon>Actinomycetota</taxon>
        <taxon>Actinomycetes</taxon>
        <taxon>Streptosporangiales</taxon>
        <taxon>Thermomonosporaceae</taxon>
        <taxon>Actinomadura</taxon>
    </lineage>
</organism>
<dbReference type="Pfam" id="PF08840">
    <property type="entry name" value="BAAT_C"/>
    <property type="match status" value="1"/>
</dbReference>
<evidence type="ECO:0000259" key="1">
    <source>
        <dbReference type="Pfam" id="PF08840"/>
    </source>
</evidence>
<proteinExistence type="predicted"/>
<accession>A0ABW1A9R0</accession>
<dbReference type="Proteomes" id="UP001596074">
    <property type="component" value="Unassembled WGS sequence"/>
</dbReference>
<feature type="domain" description="BAAT/Acyl-CoA thioester hydrolase C-terminal" evidence="1">
    <location>
        <begin position="148"/>
        <end position="204"/>
    </location>
</feature>
<dbReference type="InterPro" id="IPR029058">
    <property type="entry name" value="AB_hydrolase_fold"/>
</dbReference>
<reference evidence="3" key="1">
    <citation type="journal article" date="2019" name="Int. J. Syst. Evol. Microbiol.">
        <title>The Global Catalogue of Microorganisms (GCM) 10K type strain sequencing project: providing services to taxonomists for standard genome sequencing and annotation.</title>
        <authorList>
            <consortium name="The Broad Institute Genomics Platform"/>
            <consortium name="The Broad Institute Genome Sequencing Center for Infectious Disease"/>
            <person name="Wu L."/>
            <person name="Ma J."/>
        </authorList>
    </citation>
    <scope>NUCLEOTIDE SEQUENCE [LARGE SCALE GENOMIC DNA]</scope>
    <source>
        <strain evidence="3">KCTC 42087</strain>
    </source>
</reference>
<dbReference type="Gene3D" id="3.40.50.1820">
    <property type="entry name" value="alpha/beta hydrolase"/>
    <property type="match status" value="1"/>
</dbReference>
<dbReference type="EMBL" id="JBHSON010000047">
    <property type="protein sequence ID" value="MFC5749955.1"/>
    <property type="molecule type" value="Genomic_DNA"/>
</dbReference>